<dbReference type="RefSeq" id="YP_009225788.1">
    <property type="nucleotide sequence ID" value="NC_029098.1"/>
</dbReference>
<dbReference type="GeneID" id="26796792"/>
<gene>
    <name evidence="1" type="primary">63</name>
    <name evidence="1" type="ORF">PBI_JAY2JAY_63</name>
</gene>
<evidence type="ECO:0000313" key="1">
    <source>
        <dbReference type="EMBL" id="AIW02561.1"/>
    </source>
</evidence>
<organism evidence="1 2">
    <name type="scientific">Streptomyces phage Jay2Jay</name>
    <dbReference type="NCBI Taxonomy" id="1556290"/>
    <lineage>
        <taxon>Viruses</taxon>
        <taxon>Duplodnaviria</taxon>
        <taxon>Heunggongvirae</taxon>
        <taxon>Uroviricota</taxon>
        <taxon>Caudoviricetes</taxon>
        <taxon>Stanwilliamsviridae</taxon>
        <taxon>Boydwoodruffvirinae</taxon>
        <taxon>Samistivirus</taxon>
        <taxon>Samistivirus jay2jay</taxon>
    </lineage>
</organism>
<dbReference type="OrthoDB" id="21340at10239"/>
<dbReference type="EMBL" id="KM652554">
    <property type="protein sequence ID" value="AIW02561.1"/>
    <property type="molecule type" value="Genomic_DNA"/>
</dbReference>
<dbReference type="KEGG" id="vg:26796792"/>
<proteinExistence type="predicted"/>
<accession>A0A0A0RKS9</accession>
<evidence type="ECO:0008006" key="3">
    <source>
        <dbReference type="Google" id="ProtNLM"/>
    </source>
</evidence>
<protein>
    <recommendedName>
        <fullName evidence="3">Tail assembly chaperone</fullName>
    </recommendedName>
</protein>
<sequence length="89" mass="10036">MLGIWKNFEEIEENLTLAELEKLLEVKRDQDWQSKKFAAALKGIDLDEPGDKDAPSFDDIKRRADAKNRGVSAEELEFAEIGIGIEGDD</sequence>
<keyword evidence="2" id="KW-1185">Reference proteome</keyword>
<name>A0A0A0RKS9_9CAUD</name>
<dbReference type="Proteomes" id="UP000030200">
    <property type="component" value="Segment"/>
</dbReference>
<evidence type="ECO:0000313" key="2">
    <source>
        <dbReference type="Proteomes" id="UP000030200"/>
    </source>
</evidence>
<reference evidence="1 2" key="1">
    <citation type="submission" date="2014-09" db="EMBL/GenBank/DDBJ databases">
        <authorList>
            <person name="Gicewicz E.A."/>
            <person name="Hiryak K.M."/>
            <person name="Horoschock A.N."/>
            <person name="Kneeream E.R."/>
            <person name="Luchetta J."/>
            <person name="Mikolon A.R."/>
            <person name="Smith S.N."/>
            <person name="Svintozelskiy S."/>
            <person name="Yucha M.L."/>
            <person name="Manna D.P."/>
            <person name="Pidcock K.A."/>
            <person name="Laing C.E."/>
            <person name="Schaff J.E."/>
            <person name="Dashiell C.L."/>
            <person name="Macialek J.A."/>
            <person name="Anders K.R."/>
            <person name="Braun M.A."/>
            <person name="Delesalle V.A."/>
            <person name="Hughes L.E."/>
            <person name="Ware V.C."/>
            <person name="Bradley K.W."/>
            <person name="Barker L.P."/>
            <person name="Asai D.J."/>
            <person name="Bowman C.A."/>
            <person name="Russell D.A."/>
            <person name="Pope W.H."/>
            <person name="Jacobs-Sera D."/>
            <person name="Hendrix R.W."/>
            <person name="Hatfull G.F."/>
        </authorList>
    </citation>
    <scope>NUCLEOTIDE SEQUENCE [LARGE SCALE GENOMIC DNA]</scope>
</reference>